<accession>A0ABW3TFN4</accession>
<dbReference type="InterPro" id="IPR011969">
    <property type="entry name" value="Clan_AA_Asp_peptidase_C"/>
</dbReference>
<feature type="transmembrane region" description="Helical" evidence="1">
    <location>
        <begin position="6"/>
        <end position="25"/>
    </location>
</feature>
<organism evidence="2 3">
    <name type="scientific">Seohaeicola saemankumensis</name>
    <dbReference type="NCBI Taxonomy" id="481181"/>
    <lineage>
        <taxon>Bacteria</taxon>
        <taxon>Pseudomonadati</taxon>
        <taxon>Pseudomonadota</taxon>
        <taxon>Alphaproteobacteria</taxon>
        <taxon>Rhodobacterales</taxon>
        <taxon>Roseobacteraceae</taxon>
        <taxon>Seohaeicola</taxon>
    </lineage>
</organism>
<evidence type="ECO:0000256" key="1">
    <source>
        <dbReference type="SAM" id="Phobius"/>
    </source>
</evidence>
<dbReference type="GO" id="GO:0006508">
    <property type="term" value="P:proteolysis"/>
    <property type="evidence" value="ECO:0007669"/>
    <property type="project" value="UniProtKB-KW"/>
</dbReference>
<dbReference type="InterPro" id="IPR021109">
    <property type="entry name" value="Peptidase_aspartic_dom_sf"/>
</dbReference>
<dbReference type="RefSeq" id="WP_380793484.1">
    <property type="nucleotide sequence ID" value="NZ_JBHTKR010000006.1"/>
</dbReference>
<keyword evidence="2" id="KW-0378">Hydrolase</keyword>
<dbReference type="Gene3D" id="2.40.70.10">
    <property type="entry name" value="Acid Proteases"/>
    <property type="match status" value="1"/>
</dbReference>
<sequence>MDGSDIGRLTYLILLGAVILSWFFVQNRQSLGKTLQQALVWGLLFLGVIAAFGLWSDIRQTVRPTQSVISAEGRIELPRAPDGHYYMTLQVNGADILFLVDTGASDIYLSQGDALRAGLDPAKLAFIGSAMTANGPVRTAPVRLDSIRLGGIEDRGLRAFVNEGEMRESLLGMTYLQRFSSVEIRQGALILTR</sequence>
<dbReference type="CDD" id="cd05483">
    <property type="entry name" value="retropepsin_like_bacteria"/>
    <property type="match status" value="1"/>
</dbReference>
<dbReference type="PROSITE" id="PS00141">
    <property type="entry name" value="ASP_PROTEASE"/>
    <property type="match status" value="1"/>
</dbReference>
<name>A0ABW3TFN4_9RHOB</name>
<dbReference type="Proteomes" id="UP001597151">
    <property type="component" value="Unassembled WGS sequence"/>
</dbReference>
<keyword evidence="1" id="KW-0812">Transmembrane</keyword>
<dbReference type="InterPro" id="IPR001969">
    <property type="entry name" value="Aspartic_peptidase_AS"/>
</dbReference>
<dbReference type="EMBL" id="JBHTKR010000006">
    <property type="protein sequence ID" value="MFD1195989.1"/>
    <property type="molecule type" value="Genomic_DNA"/>
</dbReference>
<keyword evidence="1" id="KW-0472">Membrane</keyword>
<comment type="caution">
    <text evidence="2">The sequence shown here is derived from an EMBL/GenBank/DDBJ whole genome shotgun (WGS) entry which is preliminary data.</text>
</comment>
<proteinExistence type="predicted"/>
<dbReference type="InterPro" id="IPR034122">
    <property type="entry name" value="Retropepsin-like_bacterial"/>
</dbReference>
<keyword evidence="2" id="KW-0645">Protease</keyword>
<dbReference type="GO" id="GO:0008233">
    <property type="term" value="F:peptidase activity"/>
    <property type="evidence" value="ECO:0007669"/>
    <property type="project" value="UniProtKB-KW"/>
</dbReference>
<feature type="transmembrane region" description="Helical" evidence="1">
    <location>
        <begin position="37"/>
        <end position="55"/>
    </location>
</feature>
<dbReference type="Pfam" id="PF13975">
    <property type="entry name" value="gag-asp_proteas"/>
    <property type="match status" value="1"/>
</dbReference>
<evidence type="ECO:0000313" key="3">
    <source>
        <dbReference type="Proteomes" id="UP001597151"/>
    </source>
</evidence>
<gene>
    <name evidence="2" type="ORF">ACFQ3C_15050</name>
</gene>
<protein>
    <submittedName>
        <fullName evidence="2">TIGR02281 family clan AA aspartic protease</fullName>
    </submittedName>
</protein>
<evidence type="ECO:0000313" key="2">
    <source>
        <dbReference type="EMBL" id="MFD1195989.1"/>
    </source>
</evidence>
<keyword evidence="3" id="KW-1185">Reference proteome</keyword>
<reference evidence="3" key="1">
    <citation type="journal article" date="2019" name="Int. J. Syst. Evol. Microbiol.">
        <title>The Global Catalogue of Microorganisms (GCM) 10K type strain sequencing project: providing services to taxonomists for standard genome sequencing and annotation.</title>
        <authorList>
            <consortium name="The Broad Institute Genomics Platform"/>
            <consortium name="The Broad Institute Genome Sequencing Center for Infectious Disease"/>
            <person name="Wu L."/>
            <person name="Ma J."/>
        </authorList>
    </citation>
    <scope>NUCLEOTIDE SEQUENCE [LARGE SCALE GENOMIC DNA]</scope>
    <source>
        <strain evidence="3">CCUG 55328</strain>
    </source>
</reference>
<dbReference type="NCBIfam" id="TIGR02281">
    <property type="entry name" value="clan_AA_DTGA"/>
    <property type="match status" value="1"/>
</dbReference>
<dbReference type="SUPFAM" id="SSF50630">
    <property type="entry name" value="Acid proteases"/>
    <property type="match status" value="1"/>
</dbReference>
<keyword evidence="1" id="KW-1133">Transmembrane helix</keyword>